<feature type="transmembrane region" description="Helical" evidence="6">
    <location>
        <begin position="86"/>
        <end position="115"/>
    </location>
</feature>
<sequence length="214" mass="22831">MDLTDILVLSIFILVAAFYRAGFFSWSTFWPLALGSIPFAFFGGFLTVSTSLYKVLVGLVLLFSAFRLLRYKQTVENELKKAPLPLAYLSGTGIGFLSGLTGVGGGIFLSPLLLFTGWADAKKTSGISAAFILVNSVSGLLGHVSSVQHIPGEIVFFAVAALIGGIIGTRLGTRRVGGIGIRRLLAVVLINAGLKMMFTNQPASSWLNHSMRGE</sequence>
<proteinExistence type="inferred from homology"/>
<comment type="similarity">
    <text evidence="2 6">Belongs to the 4-toluene sulfonate uptake permease (TSUP) (TC 2.A.102) family.</text>
</comment>
<dbReference type="EMBL" id="QBKR01000022">
    <property type="protein sequence ID" value="PTX55103.1"/>
    <property type="molecule type" value="Genomic_DNA"/>
</dbReference>
<dbReference type="Proteomes" id="UP000244240">
    <property type="component" value="Unassembled WGS sequence"/>
</dbReference>
<dbReference type="AlphaFoldDB" id="A0A2T6BGB0"/>
<protein>
    <recommendedName>
        <fullName evidence="6">Probable membrane transporter protein</fullName>
    </recommendedName>
</protein>
<reference evidence="7 8" key="1">
    <citation type="submission" date="2018-04" db="EMBL/GenBank/DDBJ databases">
        <title>Genomic Encyclopedia of Archaeal and Bacterial Type Strains, Phase II (KMG-II): from individual species to whole genera.</title>
        <authorList>
            <person name="Goeker M."/>
        </authorList>
    </citation>
    <scope>NUCLEOTIDE SEQUENCE [LARGE SCALE GENOMIC DNA]</scope>
    <source>
        <strain evidence="7 8">DSM 45787</strain>
    </source>
</reference>
<comment type="subcellular location">
    <subcellularLocation>
        <location evidence="6">Cell membrane</location>
        <topology evidence="6">Multi-pass membrane protein</topology>
    </subcellularLocation>
    <subcellularLocation>
        <location evidence="1">Membrane</location>
        <topology evidence="1">Multi-pass membrane protein</topology>
    </subcellularLocation>
</comment>
<evidence type="ECO:0000313" key="8">
    <source>
        <dbReference type="Proteomes" id="UP000244240"/>
    </source>
</evidence>
<dbReference type="InterPro" id="IPR051598">
    <property type="entry name" value="TSUP/Inactive_protease-like"/>
</dbReference>
<dbReference type="GO" id="GO:0005886">
    <property type="term" value="C:plasma membrane"/>
    <property type="evidence" value="ECO:0007669"/>
    <property type="project" value="UniProtKB-SubCell"/>
</dbReference>
<keyword evidence="3 6" id="KW-0812">Transmembrane</keyword>
<feature type="transmembrane region" description="Helical" evidence="6">
    <location>
        <begin position="39"/>
        <end position="66"/>
    </location>
</feature>
<evidence type="ECO:0000256" key="3">
    <source>
        <dbReference type="ARBA" id="ARBA00022692"/>
    </source>
</evidence>
<evidence type="ECO:0000256" key="1">
    <source>
        <dbReference type="ARBA" id="ARBA00004141"/>
    </source>
</evidence>
<keyword evidence="5 6" id="KW-0472">Membrane</keyword>
<gene>
    <name evidence="7" type="ORF">C8P63_12263</name>
</gene>
<evidence type="ECO:0000256" key="2">
    <source>
        <dbReference type="ARBA" id="ARBA00009142"/>
    </source>
</evidence>
<dbReference type="PANTHER" id="PTHR43701">
    <property type="entry name" value="MEMBRANE TRANSPORTER PROTEIN MJ0441-RELATED"/>
    <property type="match status" value="1"/>
</dbReference>
<evidence type="ECO:0000256" key="6">
    <source>
        <dbReference type="RuleBase" id="RU363041"/>
    </source>
</evidence>
<comment type="caution">
    <text evidence="7">The sequence shown here is derived from an EMBL/GenBank/DDBJ whole genome shotgun (WGS) entry which is preliminary data.</text>
</comment>
<evidence type="ECO:0000313" key="7">
    <source>
        <dbReference type="EMBL" id="PTX55103.1"/>
    </source>
</evidence>
<accession>A0A2T6BGB0</accession>
<organism evidence="7 8">
    <name type="scientific">Melghirimyces profundicolus</name>
    <dbReference type="NCBI Taxonomy" id="1242148"/>
    <lineage>
        <taxon>Bacteria</taxon>
        <taxon>Bacillati</taxon>
        <taxon>Bacillota</taxon>
        <taxon>Bacilli</taxon>
        <taxon>Bacillales</taxon>
        <taxon>Thermoactinomycetaceae</taxon>
        <taxon>Melghirimyces</taxon>
    </lineage>
</organism>
<feature type="transmembrane region" description="Helical" evidence="6">
    <location>
        <begin position="6"/>
        <end position="27"/>
    </location>
</feature>
<dbReference type="PANTHER" id="PTHR43701:SF5">
    <property type="entry name" value="MEMBRANE TRANSPORTER PROTEIN-RELATED"/>
    <property type="match status" value="1"/>
</dbReference>
<feature type="transmembrane region" description="Helical" evidence="6">
    <location>
        <begin position="184"/>
        <end position="203"/>
    </location>
</feature>
<name>A0A2T6BGB0_9BACL</name>
<evidence type="ECO:0000256" key="5">
    <source>
        <dbReference type="ARBA" id="ARBA00023136"/>
    </source>
</evidence>
<evidence type="ECO:0000256" key="4">
    <source>
        <dbReference type="ARBA" id="ARBA00022989"/>
    </source>
</evidence>
<feature type="transmembrane region" description="Helical" evidence="6">
    <location>
        <begin position="154"/>
        <end position="172"/>
    </location>
</feature>
<keyword evidence="6" id="KW-1003">Cell membrane</keyword>
<dbReference type="Pfam" id="PF01925">
    <property type="entry name" value="TauE"/>
    <property type="match status" value="1"/>
</dbReference>
<keyword evidence="8" id="KW-1185">Reference proteome</keyword>
<keyword evidence="4 6" id="KW-1133">Transmembrane helix</keyword>
<dbReference type="RefSeq" id="WP_170109681.1">
    <property type="nucleotide sequence ID" value="NZ_QBKR01000022.1"/>
</dbReference>
<dbReference type="InterPro" id="IPR002781">
    <property type="entry name" value="TM_pro_TauE-like"/>
</dbReference>